<gene>
    <name evidence="1" type="ORF">BUY34_10000</name>
</gene>
<protein>
    <submittedName>
        <fullName evidence="1">Pathogenicity island protein</fullName>
    </submittedName>
</protein>
<name>A0A2T4LQQ2_9STAP</name>
<dbReference type="RefSeq" id="WP_107523631.1">
    <property type="nucleotide sequence ID" value="NZ_PYZR01000126.1"/>
</dbReference>
<accession>A0A2T4LQQ2</accession>
<comment type="caution">
    <text evidence="1">The sequence shown here is derived from an EMBL/GenBank/DDBJ whole genome shotgun (WGS) entry which is preliminary data.</text>
</comment>
<dbReference type="AlphaFoldDB" id="A0A2T4LQQ2"/>
<reference evidence="1 2" key="1">
    <citation type="journal article" date="2016" name="Front. Microbiol.">
        <title>Comprehensive Phylogenetic Analysis of Bovine Non-aureus Staphylococci Species Based on Whole-Genome Sequencing.</title>
        <authorList>
            <person name="Naushad S."/>
            <person name="Barkema H.W."/>
            <person name="Luby C."/>
            <person name="Condas L.A."/>
            <person name="Nobrega D.B."/>
            <person name="Carson D.A."/>
            <person name="De Buck J."/>
        </authorList>
    </citation>
    <scope>NUCLEOTIDE SEQUENCE [LARGE SCALE GENOMIC DNA]</scope>
    <source>
        <strain evidence="1 2">SNUC 3829</strain>
    </source>
</reference>
<organism evidence="1 2">
    <name type="scientific">Staphylococcus cohnii</name>
    <dbReference type="NCBI Taxonomy" id="29382"/>
    <lineage>
        <taxon>Bacteria</taxon>
        <taxon>Bacillati</taxon>
        <taxon>Bacillota</taxon>
        <taxon>Bacilli</taxon>
        <taxon>Bacillales</taxon>
        <taxon>Staphylococcaceae</taxon>
        <taxon>Staphylococcus</taxon>
        <taxon>Staphylococcus cohnii species complex</taxon>
    </lineage>
</organism>
<sequence>MILKRSKNILWYYEEPKITEYELLTQYSPMMINSKIRVIQESIDAAYHLSASHTTFDEVEGMVSVSCSVEKLVIWITEQKDELDRFKNNSTKKLNLLKKIIRRYTPREQKEVMRYFQTNGSEKPHKTIDKLQEDLYKVHHNERIERNKQRQKESEVIYQNFLVETKASLNQECEELVI</sequence>
<evidence type="ECO:0000313" key="2">
    <source>
        <dbReference type="Proteomes" id="UP000241208"/>
    </source>
</evidence>
<dbReference type="EMBL" id="PYZR01000126">
    <property type="protein sequence ID" value="PTF65675.1"/>
    <property type="molecule type" value="Genomic_DNA"/>
</dbReference>
<evidence type="ECO:0000313" key="1">
    <source>
        <dbReference type="EMBL" id="PTF65675.1"/>
    </source>
</evidence>
<proteinExistence type="predicted"/>
<dbReference type="Proteomes" id="UP000241208">
    <property type="component" value="Unassembled WGS sequence"/>
</dbReference>